<evidence type="ECO:0000256" key="2">
    <source>
        <dbReference type="ARBA" id="ARBA00023012"/>
    </source>
</evidence>
<name>A0A108JC70_BURCE</name>
<feature type="DNA-binding region" description="OmpR/PhoB-type" evidence="7">
    <location>
        <begin position="125"/>
        <end position="224"/>
    </location>
</feature>
<dbReference type="GO" id="GO:0006355">
    <property type="term" value="P:regulation of DNA-templated transcription"/>
    <property type="evidence" value="ECO:0007669"/>
    <property type="project" value="InterPro"/>
</dbReference>
<dbReference type="SUPFAM" id="SSF52172">
    <property type="entry name" value="CheY-like"/>
    <property type="match status" value="1"/>
</dbReference>
<keyword evidence="2" id="KW-0902">Two-component regulatory system</keyword>
<protein>
    <submittedName>
        <fullName evidence="10">Response regulator transcription factor</fullName>
    </submittedName>
    <submittedName>
        <fullName evidence="11">Two component transcriptional regulator</fullName>
    </submittedName>
</protein>
<evidence type="ECO:0000313" key="10">
    <source>
        <dbReference type="EMBL" id="MBH9701913.1"/>
    </source>
</evidence>
<feature type="domain" description="Response regulatory" evidence="8">
    <location>
        <begin position="2"/>
        <end position="118"/>
    </location>
</feature>
<dbReference type="EMBL" id="JAEDXG010000056">
    <property type="protein sequence ID" value="MBH9701913.1"/>
    <property type="molecule type" value="Genomic_DNA"/>
</dbReference>
<dbReference type="SUPFAM" id="SSF46894">
    <property type="entry name" value="C-terminal effector domain of the bipartite response regulators"/>
    <property type="match status" value="1"/>
</dbReference>
<keyword evidence="1" id="KW-0597">Phosphoprotein</keyword>
<dbReference type="PANTHER" id="PTHR48111:SF1">
    <property type="entry name" value="TWO-COMPONENT RESPONSE REGULATOR ORR33"/>
    <property type="match status" value="1"/>
</dbReference>
<accession>A0A108JC70</accession>
<reference evidence="10" key="2">
    <citation type="submission" date="2020-12" db="EMBL/GenBank/DDBJ databases">
        <title>Burkholderia cepacia complex in Mexico.</title>
        <authorList>
            <person name="Estrada P."/>
        </authorList>
    </citation>
    <scope>NUCLEOTIDE SEQUENCE</scope>
    <source>
        <strain evidence="10">871</strain>
    </source>
</reference>
<evidence type="ECO:0000256" key="7">
    <source>
        <dbReference type="PROSITE-ProRule" id="PRU01091"/>
    </source>
</evidence>
<dbReference type="GO" id="GO:0000156">
    <property type="term" value="F:phosphorelay response regulator activity"/>
    <property type="evidence" value="ECO:0007669"/>
    <property type="project" value="TreeGrafter"/>
</dbReference>
<dbReference type="CDD" id="cd00383">
    <property type="entry name" value="trans_reg_C"/>
    <property type="match status" value="1"/>
</dbReference>
<evidence type="ECO:0000313" key="13">
    <source>
        <dbReference type="Proteomes" id="UP000645612"/>
    </source>
</evidence>
<sequence>MRVLLVTSPHPEAAWLHKALQESGHSLQRADDLRDGLFLASQETFDAIVATAFEPGSDAALIAMLPRFVADGGGAALVVLIGQASARERIRVLHAGADACFGAPYSFIELHERLQALQRLAGPRDTEGPVAAVSMLETLARELKDGKLRLAVTRRECLLLECLMRHPNAPVPRDQLIRYVWQDKDDVDPSSVNLVVSRLRRKLARHLPDVRIDTVSRYGYQVTLPDA</sequence>
<dbReference type="InterPro" id="IPR011006">
    <property type="entry name" value="CheY-like_superfamily"/>
</dbReference>
<evidence type="ECO:0000256" key="3">
    <source>
        <dbReference type="ARBA" id="ARBA00023015"/>
    </source>
</evidence>
<dbReference type="SMART" id="SM00862">
    <property type="entry name" value="Trans_reg_C"/>
    <property type="match status" value="1"/>
</dbReference>
<evidence type="ECO:0000256" key="4">
    <source>
        <dbReference type="ARBA" id="ARBA00023125"/>
    </source>
</evidence>
<dbReference type="EMBL" id="UARD01000049">
    <property type="protein sequence ID" value="SQA59022.1"/>
    <property type="molecule type" value="Genomic_DNA"/>
</dbReference>
<evidence type="ECO:0000256" key="1">
    <source>
        <dbReference type="ARBA" id="ARBA00022553"/>
    </source>
</evidence>
<dbReference type="RefSeq" id="WP_059485489.1">
    <property type="nucleotide sequence ID" value="NZ_CADDZZ010000003.1"/>
</dbReference>
<dbReference type="Gene3D" id="1.10.10.10">
    <property type="entry name" value="Winged helix-like DNA-binding domain superfamily/Winged helix DNA-binding domain"/>
    <property type="match status" value="1"/>
</dbReference>
<comment type="caution">
    <text evidence="10">The sequence shown here is derived from an EMBL/GenBank/DDBJ whole genome shotgun (WGS) entry which is preliminary data.</text>
</comment>
<keyword evidence="4 7" id="KW-0238">DNA-binding</keyword>
<proteinExistence type="predicted"/>
<evidence type="ECO:0000313" key="12">
    <source>
        <dbReference type="Proteomes" id="UP000250416"/>
    </source>
</evidence>
<dbReference type="GO" id="GO:0000976">
    <property type="term" value="F:transcription cis-regulatory region binding"/>
    <property type="evidence" value="ECO:0007669"/>
    <property type="project" value="TreeGrafter"/>
</dbReference>
<dbReference type="AlphaFoldDB" id="A0A108JC70"/>
<reference evidence="11 12" key="1">
    <citation type="submission" date="2018-06" db="EMBL/GenBank/DDBJ databases">
        <authorList>
            <consortium name="Pathogen Informatics"/>
            <person name="Doyle S."/>
        </authorList>
    </citation>
    <scope>NUCLEOTIDE SEQUENCE [LARGE SCALE GENOMIC DNA]</scope>
    <source>
        <strain evidence="11 12">NCTC10661</strain>
    </source>
</reference>
<evidence type="ECO:0000259" key="9">
    <source>
        <dbReference type="PROSITE" id="PS51755"/>
    </source>
</evidence>
<dbReference type="InterPro" id="IPR039420">
    <property type="entry name" value="WalR-like"/>
</dbReference>
<dbReference type="InterPro" id="IPR001867">
    <property type="entry name" value="OmpR/PhoB-type_DNA-bd"/>
</dbReference>
<gene>
    <name evidence="11" type="primary">cusR_2</name>
    <name evidence="10" type="ORF">JAO13_36320</name>
    <name evidence="11" type="ORF">NCTC10661_06429</name>
</gene>
<evidence type="ECO:0000259" key="8">
    <source>
        <dbReference type="PROSITE" id="PS50110"/>
    </source>
</evidence>
<evidence type="ECO:0000256" key="6">
    <source>
        <dbReference type="PROSITE-ProRule" id="PRU00169"/>
    </source>
</evidence>
<comment type="caution">
    <text evidence="6">Lacks conserved residue(s) required for the propagation of feature annotation.</text>
</comment>
<dbReference type="Gene3D" id="3.40.50.2300">
    <property type="match status" value="1"/>
</dbReference>
<dbReference type="GO" id="GO:0032993">
    <property type="term" value="C:protein-DNA complex"/>
    <property type="evidence" value="ECO:0007669"/>
    <property type="project" value="TreeGrafter"/>
</dbReference>
<dbReference type="Proteomes" id="UP000645612">
    <property type="component" value="Unassembled WGS sequence"/>
</dbReference>
<evidence type="ECO:0000256" key="5">
    <source>
        <dbReference type="ARBA" id="ARBA00023163"/>
    </source>
</evidence>
<dbReference type="InterPro" id="IPR036388">
    <property type="entry name" value="WH-like_DNA-bd_sf"/>
</dbReference>
<dbReference type="Pfam" id="PF00486">
    <property type="entry name" value="Trans_reg_C"/>
    <property type="match status" value="1"/>
</dbReference>
<dbReference type="PANTHER" id="PTHR48111">
    <property type="entry name" value="REGULATOR OF RPOS"/>
    <property type="match status" value="1"/>
</dbReference>
<dbReference type="InterPro" id="IPR001789">
    <property type="entry name" value="Sig_transdc_resp-reg_receiver"/>
</dbReference>
<keyword evidence="5" id="KW-0804">Transcription</keyword>
<dbReference type="PROSITE" id="PS51755">
    <property type="entry name" value="OMPR_PHOB"/>
    <property type="match status" value="1"/>
</dbReference>
<dbReference type="OrthoDB" id="8999844at2"/>
<evidence type="ECO:0000313" key="11">
    <source>
        <dbReference type="EMBL" id="SQA59022.1"/>
    </source>
</evidence>
<dbReference type="GO" id="GO:0005829">
    <property type="term" value="C:cytosol"/>
    <property type="evidence" value="ECO:0007669"/>
    <property type="project" value="TreeGrafter"/>
</dbReference>
<organism evidence="10 13">
    <name type="scientific">Burkholderia cepacia</name>
    <name type="common">Pseudomonas cepacia</name>
    <dbReference type="NCBI Taxonomy" id="292"/>
    <lineage>
        <taxon>Bacteria</taxon>
        <taxon>Pseudomonadati</taxon>
        <taxon>Pseudomonadota</taxon>
        <taxon>Betaproteobacteria</taxon>
        <taxon>Burkholderiales</taxon>
        <taxon>Burkholderiaceae</taxon>
        <taxon>Burkholderia</taxon>
        <taxon>Burkholderia cepacia complex</taxon>
    </lineage>
</organism>
<dbReference type="PROSITE" id="PS50110">
    <property type="entry name" value="RESPONSE_REGULATORY"/>
    <property type="match status" value="1"/>
</dbReference>
<feature type="domain" description="OmpR/PhoB-type" evidence="9">
    <location>
        <begin position="125"/>
        <end position="224"/>
    </location>
</feature>
<keyword evidence="3" id="KW-0805">Transcription regulation</keyword>
<dbReference type="InterPro" id="IPR016032">
    <property type="entry name" value="Sig_transdc_resp-reg_C-effctor"/>
</dbReference>
<dbReference type="Proteomes" id="UP000250416">
    <property type="component" value="Unassembled WGS sequence"/>
</dbReference>